<feature type="transmembrane region" description="Helical" evidence="1">
    <location>
        <begin position="82"/>
        <end position="104"/>
    </location>
</feature>
<protein>
    <submittedName>
        <fullName evidence="2">Uncharacterized protein</fullName>
    </submittedName>
</protein>
<accession>A0A433A2V8</accession>
<dbReference type="Proteomes" id="UP000268093">
    <property type="component" value="Unassembled WGS sequence"/>
</dbReference>
<gene>
    <name evidence="2" type="ORF">BC936DRAFT_141117</name>
</gene>
<keyword evidence="1" id="KW-0472">Membrane</keyword>
<sequence>MGGKYTYLIYLNHVPAQTASSNRLSPLCTQVFVNFRSRRSVVFFYLLLTTGFLGCLVFPPRAYRLYVAYQASFSYPMIASENYLPCAFYTAFSLLYILCIQIRLRTVRIVLADPPWIDYILLCGTVGPWLLASISVYCKRTNYLYTAVSLAWMFYMLLIDSLLSGVSIYRIRKAYFMAQSKYMGDGDEVARKNEATRKIFNRLMIFCILLWVLSAILLLIEGLSALTSCSNMKTLHRLAPHVQRHADVDTHAARPVRLGGRVGPYHTMVPCQG</sequence>
<evidence type="ECO:0000256" key="1">
    <source>
        <dbReference type="SAM" id="Phobius"/>
    </source>
</evidence>
<reference evidence="2 3" key="1">
    <citation type="journal article" date="2018" name="New Phytol.">
        <title>Phylogenomics of Endogonaceae and evolution of mycorrhizas within Mucoromycota.</title>
        <authorList>
            <person name="Chang Y."/>
            <person name="Desiro A."/>
            <person name="Na H."/>
            <person name="Sandor L."/>
            <person name="Lipzen A."/>
            <person name="Clum A."/>
            <person name="Barry K."/>
            <person name="Grigoriev I.V."/>
            <person name="Martin F.M."/>
            <person name="Stajich J.E."/>
            <person name="Smith M.E."/>
            <person name="Bonito G."/>
            <person name="Spatafora J.W."/>
        </authorList>
    </citation>
    <scope>NUCLEOTIDE SEQUENCE [LARGE SCALE GENOMIC DNA]</scope>
    <source>
        <strain evidence="2 3">GMNB39</strain>
    </source>
</reference>
<keyword evidence="1" id="KW-1133">Transmembrane helix</keyword>
<feature type="transmembrane region" description="Helical" evidence="1">
    <location>
        <begin position="143"/>
        <end position="163"/>
    </location>
</feature>
<evidence type="ECO:0000313" key="2">
    <source>
        <dbReference type="EMBL" id="RUO97016.1"/>
    </source>
</evidence>
<feature type="transmembrane region" description="Helical" evidence="1">
    <location>
        <begin position="199"/>
        <end position="220"/>
    </location>
</feature>
<dbReference type="EMBL" id="RBNI01018821">
    <property type="protein sequence ID" value="RUO97016.1"/>
    <property type="molecule type" value="Genomic_DNA"/>
</dbReference>
<keyword evidence="3" id="KW-1185">Reference proteome</keyword>
<name>A0A433A2V8_9FUNG</name>
<keyword evidence="1" id="KW-0812">Transmembrane</keyword>
<evidence type="ECO:0000313" key="3">
    <source>
        <dbReference type="Proteomes" id="UP000268093"/>
    </source>
</evidence>
<dbReference type="AlphaFoldDB" id="A0A433A2V8"/>
<comment type="caution">
    <text evidence="2">The sequence shown here is derived from an EMBL/GenBank/DDBJ whole genome shotgun (WGS) entry which is preliminary data.</text>
</comment>
<feature type="transmembrane region" description="Helical" evidence="1">
    <location>
        <begin position="42"/>
        <end position="62"/>
    </location>
</feature>
<organism evidence="2 3">
    <name type="scientific">Jimgerdemannia flammicorona</name>
    <dbReference type="NCBI Taxonomy" id="994334"/>
    <lineage>
        <taxon>Eukaryota</taxon>
        <taxon>Fungi</taxon>
        <taxon>Fungi incertae sedis</taxon>
        <taxon>Mucoromycota</taxon>
        <taxon>Mucoromycotina</taxon>
        <taxon>Endogonomycetes</taxon>
        <taxon>Endogonales</taxon>
        <taxon>Endogonaceae</taxon>
        <taxon>Jimgerdemannia</taxon>
    </lineage>
</organism>
<feature type="transmembrane region" description="Helical" evidence="1">
    <location>
        <begin position="116"/>
        <end position="137"/>
    </location>
</feature>
<proteinExistence type="predicted"/>